<reference evidence="2 3" key="1">
    <citation type="submission" date="2019-08" db="EMBL/GenBank/DDBJ databases">
        <authorList>
            <person name="Dhanesh K."/>
            <person name="Kumar G."/>
            <person name="Sasikala C."/>
            <person name="Venkata Ramana C."/>
        </authorList>
    </citation>
    <scope>NUCLEOTIDE SEQUENCE [LARGE SCALE GENOMIC DNA]</scope>
    <source>
        <strain evidence="2 3">JC645</strain>
    </source>
</reference>
<feature type="signal peptide" evidence="1">
    <location>
        <begin position="1"/>
        <end position="21"/>
    </location>
</feature>
<evidence type="ECO:0000256" key="1">
    <source>
        <dbReference type="SAM" id="SignalP"/>
    </source>
</evidence>
<gene>
    <name evidence="2" type="ORF">FYK55_12060</name>
</gene>
<feature type="chain" id="PRO_5024373147" evidence="1">
    <location>
        <begin position="22"/>
        <end position="125"/>
    </location>
</feature>
<protein>
    <submittedName>
        <fullName evidence="2">Uncharacterized protein</fullName>
    </submittedName>
</protein>
<dbReference type="AlphaFoldDB" id="A0A5M6D8S8"/>
<dbReference type="RefSeq" id="WP_150076687.1">
    <property type="nucleotide sequence ID" value="NZ_VWOX01000006.1"/>
</dbReference>
<evidence type="ECO:0000313" key="3">
    <source>
        <dbReference type="Proteomes" id="UP000324479"/>
    </source>
</evidence>
<evidence type="ECO:0000313" key="2">
    <source>
        <dbReference type="EMBL" id="KAA5543026.1"/>
    </source>
</evidence>
<keyword evidence="1" id="KW-0732">Signal</keyword>
<comment type="caution">
    <text evidence="2">The sequence shown here is derived from an EMBL/GenBank/DDBJ whole genome shotgun (WGS) entry which is preliminary data.</text>
</comment>
<proteinExistence type="predicted"/>
<name>A0A5M6D8S8_9BACT</name>
<dbReference type="EMBL" id="VWOX01000006">
    <property type="protein sequence ID" value="KAA5543026.1"/>
    <property type="molecule type" value="Genomic_DNA"/>
</dbReference>
<dbReference type="Proteomes" id="UP000324479">
    <property type="component" value="Unassembled WGS sequence"/>
</dbReference>
<organism evidence="2 3">
    <name type="scientific">Roseiconus nitratireducens</name>
    <dbReference type="NCBI Taxonomy" id="2605748"/>
    <lineage>
        <taxon>Bacteria</taxon>
        <taxon>Pseudomonadati</taxon>
        <taxon>Planctomycetota</taxon>
        <taxon>Planctomycetia</taxon>
        <taxon>Pirellulales</taxon>
        <taxon>Pirellulaceae</taxon>
        <taxon>Roseiconus</taxon>
    </lineage>
</organism>
<accession>A0A5M6D8S8</accession>
<sequence length="125" mass="13991">MISRLLALTLVFGFLSSPAWAASPSGRWAGSWSSASTGHRGPLRARVRQVDTNTYRTLFAGRFAKVIPFVYPATLHRVPGTCNQFESSARLPLMGEYRMTATVNGNQFYARFRSREDQGIFNLSR</sequence>
<keyword evidence="3" id="KW-1185">Reference proteome</keyword>